<gene>
    <name evidence="2" type="ORF">SAMN04489717_5162</name>
</gene>
<evidence type="ECO:0000313" key="3">
    <source>
        <dbReference type="Proteomes" id="UP000198983"/>
    </source>
</evidence>
<feature type="compositionally biased region" description="Pro residues" evidence="1">
    <location>
        <begin position="30"/>
        <end position="42"/>
    </location>
</feature>
<name>A0A1H1XX10_9ACTN</name>
<dbReference type="EMBL" id="LT629732">
    <property type="protein sequence ID" value="SDT13429.1"/>
    <property type="molecule type" value="Genomic_DNA"/>
</dbReference>
<dbReference type="OrthoDB" id="4195837at2"/>
<organism evidence="2 3">
    <name type="scientific">Actinopolymorpha singaporensis</name>
    <dbReference type="NCBI Taxonomy" id="117157"/>
    <lineage>
        <taxon>Bacteria</taxon>
        <taxon>Bacillati</taxon>
        <taxon>Actinomycetota</taxon>
        <taxon>Actinomycetes</taxon>
        <taxon>Propionibacteriales</taxon>
        <taxon>Actinopolymorphaceae</taxon>
        <taxon>Actinopolymorpha</taxon>
    </lineage>
</organism>
<dbReference type="RefSeq" id="WP_157728802.1">
    <property type="nucleotide sequence ID" value="NZ_LT629732.1"/>
</dbReference>
<feature type="compositionally biased region" description="Low complexity" evidence="1">
    <location>
        <begin position="16"/>
        <end position="29"/>
    </location>
</feature>
<reference evidence="2 3" key="1">
    <citation type="submission" date="2016-10" db="EMBL/GenBank/DDBJ databases">
        <authorList>
            <person name="de Groot N.N."/>
        </authorList>
    </citation>
    <scope>NUCLEOTIDE SEQUENCE [LARGE SCALE GENOMIC DNA]</scope>
    <source>
        <strain evidence="2 3">DSM 22024</strain>
    </source>
</reference>
<protein>
    <submittedName>
        <fullName evidence="2">Uncharacterized protein</fullName>
    </submittedName>
</protein>
<sequence length="146" mass="15561">MATTFTEGSSARAPVPRTTATSTGSAPGSRPEPPFTPPLAPPPRRRAGDLTEADLAAATWGAQVGAQPGVRLGQWHTNVQVEAYRPAEGPGTPWLFLRGPGWRRLPRADERAGTALAFLGAQAHRTGRPVSVCEDAEGVIRQIYLW</sequence>
<dbReference type="AlphaFoldDB" id="A0A1H1XX10"/>
<accession>A0A1H1XX10</accession>
<feature type="region of interest" description="Disordered" evidence="1">
    <location>
        <begin position="1"/>
        <end position="50"/>
    </location>
</feature>
<dbReference type="Proteomes" id="UP000198983">
    <property type="component" value="Chromosome I"/>
</dbReference>
<evidence type="ECO:0000256" key="1">
    <source>
        <dbReference type="SAM" id="MobiDB-lite"/>
    </source>
</evidence>
<keyword evidence="3" id="KW-1185">Reference proteome</keyword>
<evidence type="ECO:0000313" key="2">
    <source>
        <dbReference type="EMBL" id="SDT13429.1"/>
    </source>
</evidence>
<proteinExistence type="predicted"/>